<evidence type="ECO:0000256" key="3">
    <source>
        <dbReference type="ARBA" id="ARBA00022801"/>
    </source>
</evidence>
<comment type="caution">
    <text evidence="8">The sequence shown here is derived from an EMBL/GenBank/DDBJ whole genome shotgun (WGS) entry which is preliminary data.</text>
</comment>
<dbReference type="SUPFAM" id="SSF117281">
    <property type="entry name" value="Kelch motif"/>
    <property type="match status" value="1"/>
</dbReference>
<organism evidence="8 9">
    <name type="scientific">Isoptericola hypogeus</name>
    <dbReference type="NCBI Taxonomy" id="300179"/>
    <lineage>
        <taxon>Bacteria</taxon>
        <taxon>Bacillati</taxon>
        <taxon>Actinomycetota</taxon>
        <taxon>Actinomycetes</taxon>
        <taxon>Micrococcales</taxon>
        <taxon>Promicromonosporaceae</taxon>
        <taxon>Isoptericola</taxon>
    </lineage>
</organism>
<comment type="similarity">
    <text evidence="1 5">Belongs to the peptidase S8 family.</text>
</comment>
<dbReference type="PRINTS" id="PR00723">
    <property type="entry name" value="SUBTILISIN"/>
</dbReference>
<evidence type="ECO:0000313" key="9">
    <source>
        <dbReference type="Proteomes" id="UP001501138"/>
    </source>
</evidence>
<keyword evidence="2 5" id="KW-0645">Protease</keyword>
<dbReference type="InterPro" id="IPR011498">
    <property type="entry name" value="Kelch_2"/>
</dbReference>
<dbReference type="RefSeq" id="WP_344250671.1">
    <property type="nucleotide sequence ID" value="NZ_BAAAPM010000010.1"/>
</dbReference>
<feature type="active site" description="Charge relay system" evidence="5">
    <location>
        <position position="197"/>
    </location>
</feature>
<dbReference type="PANTHER" id="PTHR43806">
    <property type="entry name" value="PEPTIDASE S8"/>
    <property type="match status" value="1"/>
</dbReference>
<dbReference type="Gene3D" id="3.40.50.200">
    <property type="entry name" value="Peptidase S8/S53 domain"/>
    <property type="match status" value="1"/>
</dbReference>
<dbReference type="Proteomes" id="UP001501138">
    <property type="component" value="Unassembled WGS sequence"/>
</dbReference>
<evidence type="ECO:0000256" key="5">
    <source>
        <dbReference type="PROSITE-ProRule" id="PRU01240"/>
    </source>
</evidence>
<keyword evidence="3 5" id="KW-0378">Hydrolase</keyword>
<dbReference type="SMART" id="SM00612">
    <property type="entry name" value="Kelch"/>
    <property type="match status" value="4"/>
</dbReference>
<reference evidence="8 9" key="1">
    <citation type="journal article" date="2019" name="Int. J. Syst. Evol. Microbiol.">
        <title>The Global Catalogue of Microorganisms (GCM) 10K type strain sequencing project: providing services to taxonomists for standard genome sequencing and annotation.</title>
        <authorList>
            <consortium name="The Broad Institute Genomics Platform"/>
            <consortium name="The Broad Institute Genome Sequencing Center for Infectious Disease"/>
            <person name="Wu L."/>
            <person name="Ma J."/>
        </authorList>
    </citation>
    <scope>NUCLEOTIDE SEQUENCE [LARGE SCALE GENOMIC DNA]</scope>
    <source>
        <strain evidence="8 9">JCM 15589</strain>
    </source>
</reference>
<accession>A0ABN2JVS2</accession>
<dbReference type="Pfam" id="PF01344">
    <property type="entry name" value="Kelch_1"/>
    <property type="match status" value="2"/>
</dbReference>
<dbReference type="InterPro" id="IPR008969">
    <property type="entry name" value="CarboxyPept-like_regulatory"/>
</dbReference>
<feature type="active site" description="Charge relay system" evidence="5">
    <location>
        <position position="243"/>
    </location>
</feature>
<dbReference type="Pfam" id="PF13620">
    <property type="entry name" value="CarboxypepD_reg"/>
    <property type="match status" value="1"/>
</dbReference>
<proteinExistence type="inferred from homology"/>
<dbReference type="Pfam" id="PF00082">
    <property type="entry name" value="Peptidase_S8"/>
    <property type="match status" value="1"/>
</dbReference>
<feature type="active site" description="Charge relay system" evidence="5">
    <location>
        <position position="415"/>
    </location>
</feature>
<dbReference type="SUPFAM" id="SSF49899">
    <property type="entry name" value="Concanavalin A-like lectins/glucanases"/>
    <property type="match status" value="1"/>
</dbReference>
<dbReference type="Gene3D" id="2.60.120.260">
    <property type="entry name" value="Galactose-binding domain-like"/>
    <property type="match status" value="1"/>
</dbReference>
<dbReference type="PROSITE" id="PS00138">
    <property type="entry name" value="SUBTILASE_SER"/>
    <property type="match status" value="1"/>
</dbReference>
<dbReference type="Pfam" id="PF07646">
    <property type="entry name" value="Kelch_2"/>
    <property type="match status" value="1"/>
</dbReference>
<dbReference type="PROSITE" id="PS51892">
    <property type="entry name" value="SUBTILASE"/>
    <property type="match status" value="1"/>
</dbReference>
<dbReference type="SUPFAM" id="SSF52743">
    <property type="entry name" value="Subtilisin-like"/>
    <property type="match status" value="1"/>
</dbReference>
<feature type="region of interest" description="Disordered" evidence="6">
    <location>
        <begin position="946"/>
        <end position="968"/>
    </location>
</feature>
<gene>
    <name evidence="8" type="ORF">GCM10009809_40200</name>
</gene>
<sequence>MPRTSRRIVAALAVVVAMLVAAVTVPALAIPALTRAQASDPEGPARIAPGLERKLDEQGTADFWVRFDAEADLAASARIDDWDERGQAVVDALRETADRSQRGAVARLRSSGTAYETFWATNAVLVHDGTPELAEAMATTSGVSELRAPQSYGGPEPIQDTTAATPQTVEWGVQDIRADEVWDTGDTGQDIVVANIDTGVQFDHPALVEQYRGNNGDGTFTHDYNWFDVTSNCSAGPCDNHGHGTHTMGTMVGSDGGENQIGVAPGARWITANGCDSCTDADLIRAGEWMLAPTRTDGTDPDPGMRPHIVNNSWGSEQPSNDPFLEDVSVAWNAAGIFSVWSNGNSGPSCATSTSPGSRTVNYSVGAYGSSGGIAGFSSRGSGEGGAIKPDISAPGAGVRSAQPGSVYGEASGTSMAAPHVAGSVALLWSAHPELVGDIGTTRALLDETARDTSNLQCGGTAENNNVFGEGRLDALALVRAGHQGPTGELAGTVTDSEGVQLSGATVHVVGGEGDRAVDRDLTVGRTGGWSLTVPAGEYTVTASRYGYVDQATTLTLAEDETVTHDFALTASPTGDITGTVTDGSGHGWPLYAEVSVEHHPEASTFTDPTTGEFAVELPEGSYTVQVEPVYAGYRTLTQEVDVTAAGEVMDLALRVDDNTCTAPGYAWETDGTTTDFDAGQPEGWTVVDHNGSRSMWRFDDPRRHGNLTGGSGGFAVADSVLAGSDTSLVSPVMDLSGHDDPAVRFREDFRYLGGEIADLDVSIDGGQTWQTVRSRQSSSRSAQVRVPLPQAAGQDDVQIRFRYHRASVVYWWEIDDVFIGEVACAPSVAGGYVVGTVRDANTDEPVIGAQVTVSETTHVAGRTPEDPEIEDGFFWAFAPSSTATFSAAARNYAPRPTPVEVIDGGAVWQDLALDAGRLEMTPEVSSTLELGDEPATETVTITNTGTAPATYSLGERDPEAPAAESAPQDAAWSSAPALPYDVWDNGVVALDGKIYSIGGATKDGPLVGSRVYDPADRTWSKIAALPVATAGMAVGVVDDVIVATGGAQLAGVNPDTYVYDPAADRWTERDGAPVPRNHAARAVLDDRLVVVGGCPFSCAGSAGSDDVFRYDPVADEWDELAPYPVRVSFLSCGGFEDRIVCSGGDGEARDSLHTYSYDPRTDGWNRVADAPEWSYASGSDVVGGRLVISGGMLTGSKVTNHVWTYDPAQDTWSALPNMSKARYRTGAACGYYRVGGSSGFSTTYSDVEQLSGYDACTPPVEDVPWLSIDPVGETLAPGEQVTVDVTLSGEVDQPGAYGAELLVEEDTPYRVAPVAVQLTVDARATGSKLVAQVTVVACDGTSTAADDAVVGVDGARGAWTLTTTDGTAARWFDVRDGELIAAASLPGYRPQGQVVRPVPGRTVTAAFELTELECGP</sequence>
<dbReference type="Gene3D" id="2.60.40.1120">
    <property type="entry name" value="Carboxypeptidase-like, regulatory domain"/>
    <property type="match status" value="3"/>
</dbReference>
<keyword evidence="9" id="KW-1185">Reference proteome</keyword>
<dbReference type="EMBL" id="BAAAPM010000010">
    <property type="protein sequence ID" value="GAA1740620.1"/>
    <property type="molecule type" value="Genomic_DNA"/>
</dbReference>
<name>A0ABN2JVS2_9MICO</name>
<dbReference type="InterPro" id="IPR050131">
    <property type="entry name" value="Peptidase_S8_subtilisin-like"/>
</dbReference>
<evidence type="ECO:0000256" key="2">
    <source>
        <dbReference type="ARBA" id="ARBA00022670"/>
    </source>
</evidence>
<feature type="domain" description="Peptidase S8/S53" evidence="7">
    <location>
        <begin position="188"/>
        <end position="470"/>
    </location>
</feature>
<dbReference type="InterPro" id="IPR036852">
    <property type="entry name" value="Peptidase_S8/S53_dom_sf"/>
</dbReference>
<dbReference type="InterPro" id="IPR006652">
    <property type="entry name" value="Kelch_1"/>
</dbReference>
<evidence type="ECO:0000256" key="4">
    <source>
        <dbReference type="ARBA" id="ARBA00022825"/>
    </source>
</evidence>
<keyword evidence="4 5" id="KW-0720">Serine protease</keyword>
<evidence type="ECO:0000259" key="7">
    <source>
        <dbReference type="Pfam" id="PF00082"/>
    </source>
</evidence>
<dbReference type="InterPro" id="IPR013320">
    <property type="entry name" value="ConA-like_dom_sf"/>
</dbReference>
<evidence type="ECO:0000313" key="8">
    <source>
        <dbReference type="EMBL" id="GAA1740620.1"/>
    </source>
</evidence>
<dbReference type="InterPro" id="IPR013784">
    <property type="entry name" value="Carb-bd-like_fold"/>
</dbReference>
<dbReference type="InterPro" id="IPR015915">
    <property type="entry name" value="Kelch-typ_b-propeller"/>
</dbReference>
<dbReference type="SUPFAM" id="SSF49464">
    <property type="entry name" value="Carboxypeptidase regulatory domain-like"/>
    <property type="match status" value="2"/>
</dbReference>
<dbReference type="SUPFAM" id="SSF49452">
    <property type="entry name" value="Starch-binding domain-like"/>
    <property type="match status" value="1"/>
</dbReference>
<evidence type="ECO:0000256" key="1">
    <source>
        <dbReference type="ARBA" id="ARBA00011073"/>
    </source>
</evidence>
<evidence type="ECO:0000256" key="6">
    <source>
        <dbReference type="SAM" id="MobiDB-lite"/>
    </source>
</evidence>
<dbReference type="InterPro" id="IPR000209">
    <property type="entry name" value="Peptidase_S8/S53_dom"/>
</dbReference>
<dbReference type="Gene3D" id="2.120.10.80">
    <property type="entry name" value="Kelch-type beta propeller"/>
    <property type="match status" value="1"/>
</dbReference>
<dbReference type="InterPro" id="IPR023828">
    <property type="entry name" value="Peptidase_S8_Ser-AS"/>
</dbReference>
<dbReference type="InterPro" id="IPR015500">
    <property type="entry name" value="Peptidase_S8_subtilisin-rel"/>
</dbReference>
<protein>
    <recommendedName>
        <fullName evidence="7">Peptidase S8/S53 domain-containing protein</fullName>
    </recommendedName>
</protein>
<feature type="region of interest" description="Disordered" evidence="6">
    <location>
        <begin position="380"/>
        <end position="405"/>
    </location>
</feature>
<dbReference type="PANTHER" id="PTHR43806:SF11">
    <property type="entry name" value="CEREVISIN-RELATED"/>
    <property type="match status" value="1"/>
</dbReference>